<evidence type="ECO:0000256" key="3">
    <source>
        <dbReference type="ARBA" id="ARBA00016961"/>
    </source>
</evidence>
<comment type="similarity">
    <text evidence="1 8">Belongs to the class-I pyridine nucleotide-disulfide oxidoreductase family.</text>
</comment>
<dbReference type="EMBL" id="CP137624">
    <property type="protein sequence ID" value="WPK11647.1"/>
    <property type="molecule type" value="Genomic_DNA"/>
</dbReference>
<dbReference type="NCBIfam" id="TIGR01350">
    <property type="entry name" value="lipoamide_DH"/>
    <property type="match status" value="1"/>
</dbReference>
<proteinExistence type="inferred from homology"/>
<comment type="cofactor">
    <cofactor evidence="8">
        <name>FAD</name>
        <dbReference type="ChEBI" id="CHEBI:57692"/>
    </cofactor>
    <text evidence="8">Binds 1 FAD per subunit.</text>
</comment>
<dbReference type="PRINTS" id="PR00368">
    <property type="entry name" value="FADPNR"/>
</dbReference>
<comment type="miscellaneous">
    <text evidence="8">The active site is a redox-active disulfide bond.</text>
</comment>
<reference evidence="11 12" key="1">
    <citation type="submission" date="2023-09" db="EMBL/GenBank/DDBJ databases">
        <authorList>
            <person name="Page C.A."/>
            <person name="Perez-Diaz I.M."/>
        </authorList>
    </citation>
    <scope>NUCLEOTIDE SEQUENCE [LARGE SCALE GENOMIC DNA]</scope>
    <source>
        <strain evidence="11 12">Ll15</strain>
    </source>
</reference>
<evidence type="ECO:0000256" key="2">
    <source>
        <dbReference type="ARBA" id="ARBA00012608"/>
    </source>
</evidence>
<dbReference type="InterPro" id="IPR016156">
    <property type="entry name" value="FAD/NAD-linked_Rdtase_dimer_sf"/>
</dbReference>
<evidence type="ECO:0000256" key="7">
    <source>
        <dbReference type="ARBA" id="ARBA00049187"/>
    </source>
</evidence>
<dbReference type="PIRSF" id="PIRSF000350">
    <property type="entry name" value="Mercury_reductase_MerA"/>
    <property type="match status" value="1"/>
</dbReference>
<evidence type="ECO:0000256" key="1">
    <source>
        <dbReference type="ARBA" id="ARBA00007532"/>
    </source>
</evidence>
<organism evidence="11 12">
    <name type="scientific">Lysinibacillus louembei</name>
    <dbReference type="NCBI Taxonomy" id="1470088"/>
    <lineage>
        <taxon>Bacteria</taxon>
        <taxon>Bacillati</taxon>
        <taxon>Bacillota</taxon>
        <taxon>Bacilli</taxon>
        <taxon>Bacillales</taxon>
        <taxon>Bacillaceae</taxon>
        <taxon>Lysinibacillus</taxon>
    </lineage>
</organism>
<evidence type="ECO:0000256" key="4">
    <source>
        <dbReference type="ARBA" id="ARBA00022630"/>
    </source>
</evidence>
<dbReference type="GO" id="GO:0004148">
    <property type="term" value="F:dihydrolipoyl dehydrogenase (NADH) activity"/>
    <property type="evidence" value="ECO:0007669"/>
    <property type="project" value="UniProtKB-EC"/>
</dbReference>
<name>A0ABZ0RWM9_9BACI</name>
<keyword evidence="6 8" id="KW-0520">NAD</keyword>
<dbReference type="Gene3D" id="3.50.50.60">
    <property type="entry name" value="FAD/NAD(P)-binding domain"/>
    <property type="match status" value="2"/>
</dbReference>
<evidence type="ECO:0000313" key="11">
    <source>
        <dbReference type="EMBL" id="WPK11647.1"/>
    </source>
</evidence>
<evidence type="ECO:0000256" key="5">
    <source>
        <dbReference type="ARBA" id="ARBA00022827"/>
    </source>
</evidence>
<dbReference type="PRINTS" id="PR00411">
    <property type="entry name" value="PNDRDTASEI"/>
</dbReference>
<dbReference type="InterPro" id="IPR050151">
    <property type="entry name" value="Class-I_Pyr_Nuc-Dis_Oxidored"/>
</dbReference>
<evidence type="ECO:0000313" key="12">
    <source>
        <dbReference type="Proteomes" id="UP001322664"/>
    </source>
</evidence>
<dbReference type="InterPro" id="IPR001100">
    <property type="entry name" value="Pyr_nuc-diS_OxRdtase"/>
</dbReference>
<keyword evidence="4 8" id="KW-0285">Flavoprotein</keyword>
<dbReference type="PANTHER" id="PTHR22912:SF151">
    <property type="entry name" value="DIHYDROLIPOYL DEHYDROGENASE, MITOCHONDRIAL"/>
    <property type="match status" value="1"/>
</dbReference>
<dbReference type="Gene3D" id="3.30.390.30">
    <property type="match status" value="1"/>
</dbReference>
<comment type="catalytic activity">
    <reaction evidence="7 8">
        <text>N(6)-[(R)-dihydrolipoyl]-L-lysyl-[protein] + NAD(+) = N(6)-[(R)-lipoyl]-L-lysyl-[protein] + NADH + H(+)</text>
        <dbReference type="Rhea" id="RHEA:15045"/>
        <dbReference type="Rhea" id="RHEA-COMP:10474"/>
        <dbReference type="Rhea" id="RHEA-COMP:10475"/>
        <dbReference type="ChEBI" id="CHEBI:15378"/>
        <dbReference type="ChEBI" id="CHEBI:57540"/>
        <dbReference type="ChEBI" id="CHEBI:57945"/>
        <dbReference type="ChEBI" id="CHEBI:83099"/>
        <dbReference type="ChEBI" id="CHEBI:83100"/>
        <dbReference type="EC" id="1.8.1.4"/>
    </reaction>
</comment>
<dbReference type="Pfam" id="PF07992">
    <property type="entry name" value="Pyr_redox_2"/>
    <property type="match status" value="1"/>
</dbReference>
<dbReference type="Pfam" id="PF02852">
    <property type="entry name" value="Pyr_redox_dim"/>
    <property type="match status" value="1"/>
</dbReference>
<dbReference type="RefSeq" id="WP_319836608.1">
    <property type="nucleotide sequence ID" value="NZ_CP137624.1"/>
</dbReference>
<evidence type="ECO:0000259" key="10">
    <source>
        <dbReference type="Pfam" id="PF07992"/>
    </source>
</evidence>
<protein>
    <recommendedName>
        <fullName evidence="3 8">Dihydrolipoyl dehydrogenase</fullName>
        <ecNumber evidence="2 8">1.8.1.4</ecNumber>
    </recommendedName>
</protein>
<dbReference type="InterPro" id="IPR004099">
    <property type="entry name" value="Pyr_nucl-diS_OxRdtase_dimer"/>
</dbReference>
<evidence type="ECO:0000259" key="9">
    <source>
        <dbReference type="Pfam" id="PF02852"/>
    </source>
</evidence>
<dbReference type="InterPro" id="IPR006258">
    <property type="entry name" value="Lipoamide_DH"/>
</dbReference>
<keyword evidence="5 8" id="KW-0274">FAD</keyword>
<dbReference type="Proteomes" id="UP001322664">
    <property type="component" value="Chromosome"/>
</dbReference>
<gene>
    <name evidence="11" type="primary">lpdA</name>
    <name evidence="11" type="ORF">R6U77_17410</name>
</gene>
<feature type="domain" description="FAD/NAD(P)-binding" evidence="10">
    <location>
        <begin position="4"/>
        <end position="309"/>
    </location>
</feature>
<keyword evidence="8 11" id="KW-0560">Oxidoreductase</keyword>
<dbReference type="InterPro" id="IPR023753">
    <property type="entry name" value="FAD/NAD-binding_dom"/>
</dbReference>
<keyword evidence="12" id="KW-1185">Reference proteome</keyword>
<evidence type="ECO:0000256" key="6">
    <source>
        <dbReference type="ARBA" id="ARBA00023027"/>
    </source>
</evidence>
<keyword evidence="8" id="KW-0676">Redox-active center</keyword>
<dbReference type="SUPFAM" id="SSF55424">
    <property type="entry name" value="FAD/NAD-linked reductases, dimerisation (C-terminal) domain"/>
    <property type="match status" value="1"/>
</dbReference>
<dbReference type="EC" id="1.8.1.4" evidence="2 8"/>
<accession>A0ABZ0RWM9</accession>
<dbReference type="InterPro" id="IPR036188">
    <property type="entry name" value="FAD/NAD-bd_sf"/>
</dbReference>
<sequence length="446" mass="48416">MEHYQVAVIGAGPGGYVAAIHAAKSGLKVALVEKDKVGGACYNVGCIPSKIMLEHSKLVQEIRRGTDWGITVPTIDIDFPKLMKRKDAVVAELLDNIEGFIESAHITMYRGEASVTAERKVMVGEKAFTADYVILATGSRPFVPPFKGIETANYYTTDTFFAMEELPKQLTIIGGGVIAIEMAFALAPMGTKVTVLNHSQDILQTEEPDARPLIRQRMAQLGIELITDFTFEEIQDNEIHTSKGVFTYENLLFATGRRPNTQIAEALELTMDGRLIAVNNHYETSVPGIYAIGDLVGGFQLAHSASAEGVHAVDYILGKHPRVINQQEIPRCVYTHPEIATFGMLEHEAPADSIVTKMYLPTNPKALLEGNIQGFMKFVASPEGDIYGACVVGDGATEMINAMLACKITGGSVKDLARMVFPHPTVSEHIGDAARAVFGKAIHLKA</sequence>
<feature type="domain" description="Pyridine nucleotide-disulphide oxidoreductase dimerisation" evidence="9">
    <location>
        <begin position="329"/>
        <end position="433"/>
    </location>
</feature>
<evidence type="ECO:0000256" key="8">
    <source>
        <dbReference type="RuleBase" id="RU003692"/>
    </source>
</evidence>
<dbReference type="SUPFAM" id="SSF51905">
    <property type="entry name" value="FAD/NAD(P)-binding domain"/>
    <property type="match status" value="1"/>
</dbReference>
<dbReference type="PANTHER" id="PTHR22912">
    <property type="entry name" value="DISULFIDE OXIDOREDUCTASE"/>
    <property type="match status" value="1"/>
</dbReference>